<reference evidence="1 2" key="2">
    <citation type="journal article" date="2022" name="Mol. Ecol. Resour.">
        <title>The genomes of chicory, endive, great burdock and yacon provide insights into Asteraceae paleo-polyploidization history and plant inulin production.</title>
        <authorList>
            <person name="Fan W."/>
            <person name="Wang S."/>
            <person name="Wang H."/>
            <person name="Wang A."/>
            <person name="Jiang F."/>
            <person name="Liu H."/>
            <person name="Zhao H."/>
            <person name="Xu D."/>
            <person name="Zhang Y."/>
        </authorList>
    </citation>
    <scope>NUCLEOTIDE SEQUENCE [LARGE SCALE GENOMIC DNA]</scope>
    <source>
        <strain evidence="2">cv. Punajuju</strain>
        <tissue evidence="1">Leaves</tissue>
    </source>
</reference>
<accession>A0ACB9FBE8</accession>
<dbReference type="Proteomes" id="UP001055811">
    <property type="component" value="Linkage Group LG03"/>
</dbReference>
<name>A0ACB9FBE8_CICIN</name>
<protein>
    <submittedName>
        <fullName evidence="1">Uncharacterized protein</fullName>
    </submittedName>
</protein>
<comment type="caution">
    <text evidence="1">The sequence shown here is derived from an EMBL/GenBank/DDBJ whole genome shotgun (WGS) entry which is preliminary data.</text>
</comment>
<organism evidence="1 2">
    <name type="scientific">Cichorium intybus</name>
    <name type="common">Chicory</name>
    <dbReference type="NCBI Taxonomy" id="13427"/>
    <lineage>
        <taxon>Eukaryota</taxon>
        <taxon>Viridiplantae</taxon>
        <taxon>Streptophyta</taxon>
        <taxon>Embryophyta</taxon>
        <taxon>Tracheophyta</taxon>
        <taxon>Spermatophyta</taxon>
        <taxon>Magnoliopsida</taxon>
        <taxon>eudicotyledons</taxon>
        <taxon>Gunneridae</taxon>
        <taxon>Pentapetalae</taxon>
        <taxon>asterids</taxon>
        <taxon>campanulids</taxon>
        <taxon>Asterales</taxon>
        <taxon>Asteraceae</taxon>
        <taxon>Cichorioideae</taxon>
        <taxon>Cichorieae</taxon>
        <taxon>Cichoriinae</taxon>
        <taxon>Cichorium</taxon>
    </lineage>
</organism>
<dbReference type="EMBL" id="CM042011">
    <property type="protein sequence ID" value="KAI3768306.1"/>
    <property type="molecule type" value="Genomic_DNA"/>
</dbReference>
<gene>
    <name evidence="1" type="ORF">L2E82_18874</name>
</gene>
<evidence type="ECO:0000313" key="2">
    <source>
        <dbReference type="Proteomes" id="UP001055811"/>
    </source>
</evidence>
<keyword evidence="2" id="KW-1185">Reference proteome</keyword>
<reference evidence="2" key="1">
    <citation type="journal article" date="2022" name="Mol. Ecol. Resour.">
        <title>The genomes of chicory, endive, great burdock and yacon provide insights into Asteraceae palaeo-polyploidization history and plant inulin production.</title>
        <authorList>
            <person name="Fan W."/>
            <person name="Wang S."/>
            <person name="Wang H."/>
            <person name="Wang A."/>
            <person name="Jiang F."/>
            <person name="Liu H."/>
            <person name="Zhao H."/>
            <person name="Xu D."/>
            <person name="Zhang Y."/>
        </authorList>
    </citation>
    <scope>NUCLEOTIDE SEQUENCE [LARGE SCALE GENOMIC DNA]</scope>
    <source>
        <strain evidence="2">cv. Punajuju</strain>
    </source>
</reference>
<sequence length="827" mass="91848">MAFTLCFTLLIFLSSLSLVCSQYVLPERYFINCGSNSDIDFTGRKFVGDVNPSAFSISGGHVAAENNNPTPDTPNIYRTARVFTKKTGYELEADENDTFVMVRLHFSPFSSNEFQLSNSKLDVSVYGFSLLSGFSIGNTTVIRDFIIPIGSNRRFTLEFTPSDGSSSAFVNAIEAFTTPSNLIRRASSFPRFSPTGTMSDLENLASAYAINPIHRVNVGGQTIGVDRDTLRRTWTTDDSFIFNKEPARNVTADGRINYQNGGASSYDAPDDVYKTAQQLNNSLVNITWNFDVNKNTMYLLRAHFCDIISKALVNPSDAFRFFLYSHHMESIQPGNKMQALQAPFFIDLVVDSADSGFINISIGAIRGNNQPVFLNGVEIMELLKNSGAADQRNDGKKGKSVFIVVGSVLAGVGFLLVLLAGYFIGSRCGKQKPAVVGAKSESHGAPSYGPSSYTTINIDFTVNHPSPNLDLNLRVPFADISQATNNFDEKLMIGRGGFGKVYKGTLHGTKVAVKRGEQGHGQGRPEFVTEIMVLSKIRHRHLVSLIGYCDENNEMLLVYEFMEKGTLQDHLYENPNHPRLSWERRLEICISATRGLHYLHTGSEGGIIHRDVKSTNILLNEHYVAKVADFGISRLDSVNESEISEMSDVKGSFGYLDPEYVRCMKLTQKSDVYSFGVVLLEVLCARPALDHTFPPKEVNLADWAIKQIKSGNIEKIIDPFLAGTINSDSLRKFVEIAERCLKDTGDERPSMVDVLWDLEYVLKLHLTSVGQEPYDDSTINMSIQLPMSIIDRLPSRLNDDSDVYDKSVSSYPSESQVFSQLKIDEAR</sequence>
<evidence type="ECO:0000313" key="1">
    <source>
        <dbReference type="EMBL" id="KAI3768306.1"/>
    </source>
</evidence>
<proteinExistence type="predicted"/>